<dbReference type="Pfam" id="PF03466">
    <property type="entry name" value="LysR_substrate"/>
    <property type="match status" value="1"/>
</dbReference>
<proteinExistence type="inferred from homology"/>
<dbReference type="GO" id="GO:0032993">
    <property type="term" value="C:protein-DNA complex"/>
    <property type="evidence" value="ECO:0007669"/>
    <property type="project" value="TreeGrafter"/>
</dbReference>
<dbReference type="PANTHER" id="PTHR30346">
    <property type="entry name" value="TRANSCRIPTIONAL DUAL REGULATOR HCAR-RELATED"/>
    <property type="match status" value="1"/>
</dbReference>
<dbReference type="Pfam" id="PF00126">
    <property type="entry name" value="HTH_1"/>
    <property type="match status" value="1"/>
</dbReference>
<keyword evidence="7" id="KW-1185">Reference proteome</keyword>
<dbReference type="PANTHER" id="PTHR30346:SF0">
    <property type="entry name" value="HCA OPERON TRANSCRIPTIONAL ACTIVATOR HCAR"/>
    <property type="match status" value="1"/>
</dbReference>
<dbReference type="InterPro" id="IPR000847">
    <property type="entry name" value="LysR_HTH_N"/>
</dbReference>
<dbReference type="InterPro" id="IPR005119">
    <property type="entry name" value="LysR_subst-bd"/>
</dbReference>
<evidence type="ECO:0000256" key="1">
    <source>
        <dbReference type="ARBA" id="ARBA00009437"/>
    </source>
</evidence>
<dbReference type="STRING" id="1385369.N825_09600"/>
<keyword evidence="2" id="KW-0805">Transcription regulation</keyword>
<sequence length="320" mass="34838">MHLSIRVLRYVVETADAGSVTEAAKRLNVSQPSVSTAVAQVEAELGVQIFVRHHARGVSLSAAGQKFVNDARLLLTHFRDFAQNAQTLGDALRGEIMVGSFVTLAARFMPGLLSGFARRAPGISVRLEEGDQKDILEGLTSGRTEIAVSYSFSVPDEILGERLADLPPHVIVSADHPLARRKRVSLTEFADEPFILLDLPHSRDYFQGLFAACGMEPRVGMRSRSYELIRGLVGHGHGYAIFNVVPRTMIGYDGSRIAVLPIIEPLAPTHITSLRLRRQSVRPAVQAFADFLREAFAPGGVFEPGSIAPPRIDAVEDLPA</sequence>
<dbReference type="OrthoDB" id="8679465at2"/>
<dbReference type="Gene3D" id="1.10.10.10">
    <property type="entry name" value="Winged helix-like DNA-binding domain superfamily/Winged helix DNA-binding domain"/>
    <property type="match status" value="1"/>
</dbReference>
<evidence type="ECO:0000259" key="5">
    <source>
        <dbReference type="PROSITE" id="PS50931"/>
    </source>
</evidence>
<dbReference type="Gene3D" id="3.40.190.10">
    <property type="entry name" value="Periplasmic binding protein-like II"/>
    <property type="match status" value="2"/>
</dbReference>
<evidence type="ECO:0000256" key="4">
    <source>
        <dbReference type="ARBA" id="ARBA00023163"/>
    </source>
</evidence>
<dbReference type="CDD" id="cd08412">
    <property type="entry name" value="PBP2_PAO1_like"/>
    <property type="match status" value="1"/>
</dbReference>
<comment type="caution">
    <text evidence="6">The sequence shown here is derived from an EMBL/GenBank/DDBJ whole genome shotgun (WGS) entry which is preliminary data.</text>
</comment>
<comment type="similarity">
    <text evidence="1">Belongs to the LysR transcriptional regulatory family.</text>
</comment>
<dbReference type="Proteomes" id="UP000019486">
    <property type="component" value="Unassembled WGS sequence"/>
</dbReference>
<dbReference type="EMBL" id="AVFL01000023">
    <property type="protein sequence ID" value="EWY37826.1"/>
    <property type="molecule type" value="Genomic_DNA"/>
</dbReference>
<dbReference type="RefSeq" id="WP_037458309.1">
    <property type="nucleotide sequence ID" value="NZ_AVFL01000023.1"/>
</dbReference>
<dbReference type="PROSITE" id="PS50931">
    <property type="entry name" value="HTH_LYSR"/>
    <property type="match status" value="1"/>
</dbReference>
<dbReference type="SUPFAM" id="SSF53850">
    <property type="entry name" value="Periplasmic binding protein-like II"/>
    <property type="match status" value="1"/>
</dbReference>
<dbReference type="FunFam" id="1.10.10.10:FF:000001">
    <property type="entry name" value="LysR family transcriptional regulator"/>
    <property type="match status" value="1"/>
</dbReference>
<keyword evidence="4" id="KW-0804">Transcription</keyword>
<dbReference type="SUPFAM" id="SSF46785">
    <property type="entry name" value="Winged helix' DNA-binding domain"/>
    <property type="match status" value="1"/>
</dbReference>
<dbReference type="GO" id="GO:0003700">
    <property type="term" value="F:DNA-binding transcription factor activity"/>
    <property type="evidence" value="ECO:0007669"/>
    <property type="project" value="InterPro"/>
</dbReference>
<reference evidence="6 7" key="1">
    <citation type="submission" date="2013-08" db="EMBL/GenBank/DDBJ databases">
        <title>The genome sequence of Skermanella stibiiresistens.</title>
        <authorList>
            <person name="Zhu W."/>
            <person name="Wang G."/>
        </authorList>
    </citation>
    <scope>NUCLEOTIDE SEQUENCE [LARGE SCALE GENOMIC DNA]</scope>
    <source>
        <strain evidence="6 7">SB22</strain>
    </source>
</reference>
<feature type="domain" description="HTH lysR-type" evidence="5">
    <location>
        <begin position="3"/>
        <end position="61"/>
    </location>
</feature>
<accession>W9GYY6</accession>
<gene>
    <name evidence="6" type="ORF">N825_09600</name>
</gene>
<protein>
    <submittedName>
        <fullName evidence="6">LysR family transcriptional regulator</fullName>
    </submittedName>
</protein>
<dbReference type="InterPro" id="IPR036390">
    <property type="entry name" value="WH_DNA-bd_sf"/>
</dbReference>
<keyword evidence="3" id="KW-0238">DNA-binding</keyword>
<evidence type="ECO:0000256" key="3">
    <source>
        <dbReference type="ARBA" id="ARBA00023125"/>
    </source>
</evidence>
<dbReference type="AlphaFoldDB" id="W9GYY6"/>
<dbReference type="GO" id="GO:0003677">
    <property type="term" value="F:DNA binding"/>
    <property type="evidence" value="ECO:0007669"/>
    <property type="project" value="UniProtKB-KW"/>
</dbReference>
<name>W9GYY6_9PROT</name>
<evidence type="ECO:0000256" key="2">
    <source>
        <dbReference type="ARBA" id="ARBA00023015"/>
    </source>
</evidence>
<organism evidence="6 7">
    <name type="scientific">Skermanella stibiiresistens SB22</name>
    <dbReference type="NCBI Taxonomy" id="1385369"/>
    <lineage>
        <taxon>Bacteria</taxon>
        <taxon>Pseudomonadati</taxon>
        <taxon>Pseudomonadota</taxon>
        <taxon>Alphaproteobacteria</taxon>
        <taxon>Rhodospirillales</taxon>
        <taxon>Azospirillaceae</taxon>
        <taxon>Skermanella</taxon>
    </lineage>
</organism>
<dbReference type="PRINTS" id="PR00039">
    <property type="entry name" value="HTHLYSR"/>
</dbReference>
<dbReference type="InterPro" id="IPR036388">
    <property type="entry name" value="WH-like_DNA-bd_sf"/>
</dbReference>
<evidence type="ECO:0000313" key="7">
    <source>
        <dbReference type="Proteomes" id="UP000019486"/>
    </source>
</evidence>
<evidence type="ECO:0000313" key="6">
    <source>
        <dbReference type="EMBL" id="EWY37826.1"/>
    </source>
</evidence>